<dbReference type="InterPro" id="IPR029063">
    <property type="entry name" value="SAM-dependent_MTases_sf"/>
</dbReference>
<dbReference type="Proteomes" id="UP000029628">
    <property type="component" value="Unassembled WGS sequence"/>
</dbReference>
<dbReference type="GO" id="GO:0032259">
    <property type="term" value="P:methylation"/>
    <property type="evidence" value="ECO:0007669"/>
    <property type="project" value="UniProtKB-KW"/>
</dbReference>
<dbReference type="Pfam" id="PF13847">
    <property type="entry name" value="Methyltransf_31"/>
    <property type="match status" value="1"/>
</dbReference>
<dbReference type="PANTHER" id="PTHR18895">
    <property type="entry name" value="HEMK METHYLTRANSFERASE"/>
    <property type="match status" value="1"/>
</dbReference>
<keyword evidence="1 4" id="KW-0489">Methyltransferase</keyword>
<evidence type="ECO:0000313" key="7">
    <source>
        <dbReference type="EMBL" id="KGF48139.1"/>
    </source>
</evidence>
<feature type="domain" description="Methyltransferase" evidence="5">
    <location>
        <begin position="117"/>
        <end position="198"/>
    </location>
</feature>
<dbReference type="InterPro" id="IPR004556">
    <property type="entry name" value="HemK-like"/>
</dbReference>
<keyword evidence="2 4" id="KW-0808">Transferase</keyword>
<comment type="caution">
    <text evidence="4">Lacks conserved residue(s) required for the propagation of feature annotation.</text>
</comment>
<gene>
    <name evidence="4" type="primary">prmC</name>
    <name evidence="7" type="ORF">HMPREF0872_00630</name>
</gene>
<dbReference type="EC" id="2.1.1.297" evidence="4"/>
<dbReference type="NCBIfam" id="TIGR03534">
    <property type="entry name" value="RF_mod_PrmC"/>
    <property type="match status" value="1"/>
</dbReference>
<name>A0A096CS15_9FIRM</name>
<keyword evidence="3 4" id="KW-0949">S-adenosyl-L-methionine</keyword>
<evidence type="ECO:0000256" key="3">
    <source>
        <dbReference type="ARBA" id="ARBA00022691"/>
    </source>
</evidence>
<dbReference type="InterPro" id="IPR002052">
    <property type="entry name" value="DNA_methylase_N6_adenine_CS"/>
</dbReference>
<dbReference type="NCBIfam" id="TIGR00536">
    <property type="entry name" value="hemK_fam"/>
    <property type="match status" value="1"/>
</dbReference>
<dbReference type="eggNOG" id="COG2890">
    <property type="taxonomic scope" value="Bacteria"/>
</dbReference>
<dbReference type="PANTHER" id="PTHR18895:SF74">
    <property type="entry name" value="MTRF1L RELEASE FACTOR GLUTAMINE METHYLTRANSFERASE"/>
    <property type="match status" value="1"/>
</dbReference>
<comment type="similarity">
    <text evidence="4">Belongs to the protein N5-glutamine methyltransferase family. PrmC subfamily.</text>
</comment>
<sequence>MNKEIWTIGRILQWTEQYFHNKELDTPRLDGEVLLSHVLGKDRIYLYIHYDQPLTTEELSAYKALVLKRVNGYSVASIVGHKEFMGLSFMVNEDVLIPRPDTETLVEYTIESCKQKTDLSVLDVCTGPGTILLSLLHYLPQATGIGLDLSEKALDVAKQNRKALQLEERATLIQSNMFTSLKKEKLFDIIVSNPPYISTGEMDTLPSEVLHEPHMALDGGEDGLDFYRILVSESHYYLQLGGLLIIEIGTHQEEAIIQLFASAPQYKCIDTVRDLANVIRVLVFQKV</sequence>
<accession>A0A096CS15</accession>
<dbReference type="Gene3D" id="3.40.50.150">
    <property type="entry name" value="Vaccinia Virus protein VP39"/>
    <property type="match status" value="1"/>
</dbReference>
<proteinExistence type="inferred from homology"/>
<dbReference type="Pfam" id="PF17827">
    <property type="entry name" value="PrmC_N"/>
    <property type="match status" value="1"/>
</dbReference>
<evidence type="ECO:0000256" key="2">
    <source>
        <dbReference type="ARBA" id="ARBA00022679"/>
    </source>
</evidence>
<comment type="caution">
    <text evidence="7">The sequence shown here is derived from an EMBL/GenBank/DDBJ whole genome shotgun (WGS) entry which is preliminary data.</text>
</comment>
<protein>
    <recommendedName>
        <fullName evidence="4">Release factor glutamine methyltransferase</fullName>
        <shortName evidence="4">RF MTase</shortName>
        <ecNumber evidence="4">2.1.1.297</ecNumber>
    </recommendedName>
    <alternativeName>
        <fullName evidence="4">N5-glutamine methyltransferase PrmC</fullName>
    </alternativeName>
    <alternativeName>
        <fullName evidence="4">Protein-(glutamine-N5) MTase PrmC</fullName>
    </alternativeName>
    <alternativeName>
        <fullName evidence="4">Protein-glutamine N-methyltransferase PrmC</fullName>
    </alternativeName>
</protein>
<dbReference type="AlphaFoldDB" id="A0A096CS15"/>
<keyword evidence="8" id="KW-1185">Reference proteome</keyword>
<dbReference type="GO" id="GO:0003676">
    <property type="term" value="F:nucleic acid binding"/>
    <property type="evidence" value="ECO:0007669"/>
    <property type="project" value="InterPro"/>
</dbReference>
<evidence type="ECO:0000256" key="1">
    <source>
        <dbReference type="ARBA" id="ARBA00022603"/>
    </source>
</evidence>
<evidence type="ECO:0000259" key="5">
    <source>
        <dbReference type="Pfam" id="PF13847"/>
    </source>
</evidence>
<feature type="binding site" evidence="4">
    <location>
        <position position="193"/>
    </location>
    <ligand>
        <name>S-adenosyl-L-methionine</name>
        <dbReference type="ChEBI" id="CHEBI:59789"/>
    </ligand>
</feature>
<dbReference type="CDD" id="cd02440">
    <property type="entry name" value="AdoMet_MTases"/>
    <property type="match status" value="1"/>
</dbReference>
<dbReference type="GO" id="GO:0102559">
    <property type="term" value="F:peptide chain release factor N(5)-glutamine methyltransferase activity"/>
    <property type="evidence" value="ECO:0007669"/>
    <property type="project" value="UniProtKB-EC"/>
</dbReference>
<feature type="binding site" evidence="4">
    <location>
        <position position="148"/>
    </location>
    <ligand>
        <name>S-adenosyl-L-methionine</name>
        <dbReference type="ChEBI" id="CHEBI:59789"/>
    </ligand>
</feature>
<dbReference type="InterPro" id="IPR040758">
    <property type="entry name" value="PrmC_N"/>
</dbReference>
<reference evidence="7 8" key="1">
    <citation type="submission" date="2014-07" db="EMBL/GenBank/DDBJ databases">
        <authorList>
            <person name="McCorrison J."/>
            <person name="Sanka R."/>
            <person name="Torralba M."/>
            <person name="Gillis M."/>
            <person name="Haft D.H."/>
            <person name="Methe B."/>
            <person name="Sutton G."/>
            <person name="Nelson K.E."/>
        </authorList>
    </citation>
    <scope>NUCLEOTIDE SEQUENCE [LARGE SCALE GENOMIC DNA]</scope>
    <source>
        <strain evidence="7 8">DNF00314</strain>
    </source>
</reference>
<dbReference type="Gene3D" id="1.10.8.10">
    <property type="entry name" value="DNA helicase RuvA subunit, C-terminal domain"/>
    <property type="match status" value="1"/>
</dbReference>
<dbReference type="HAMAP" id="MF_02126">
    <property type="entry name" value="RF_methyltr_PrmC"/>
    <property type="match status" value="1"/>
</dbReference>
<organism evidence="7 8">
    <name type="scientific">Veillonella montpellierensis DNF00314</name>
    <dbReference type="NCBI Taxonomy" id="1401067"/>
    <lineage>
        <taxon>Bacteria</taxon>
        <taxon>Bacillati</taxon>
        <taxon>Bacillota</taxon>
        <taxon>Negativicutes</taxon>
        <taxon>Veillonellales</taxon>
        <taxon>Veillonellaceae</taxon>
        <taxon>Veillonella</taxon>
    </lineage>
</organism>
<dbReference type="RefSeq" id="WP_038151052.1">
    <property type="nucleotide sequence ID" value="NZ_JRNT01000005.1"/>
</dbReference>
<dbReference type="InterPro" id="IPR025714">
    <property type="entry name" value="Methyltranfer_dom"/>
</dbReference>
<evidence type="ECO:0000259" key="6">
    <source>
        <dbReference type="Pfam" id="PF17827"/>
    </source>
</evidence>
<dbReference type="PROSITE" id="PS00092">
    <property type="entry name" value="N6_MTASE"/>
    <property type="match status" value="1"/>
</dbReference>
<comment type="catalytic activity">
    <reaction evidence="4">
        <text>L-glutaminyl-[peptide chain release factor] + S-adenosyl-L-methionine = N(5)-methyl-L-glutaminyl-[peptide chain release factor] + S-adenosyl-L-homocysteine + H(+)</text>
        <dbReference type="Rhea" id="RHEA:42896"/>
        <dbReference type="Rhea" id="RHEA-COMP:10271"/>
        <dbReference type="Rhea" id="RHEA-COMP:10272"/>
        <dbReference type="ChEBI" id="CHEBI:15378"/>
        <dbReference type="ChEBI" id="CHEBI:30011"/>
        <dbReference type="ChEBI" id="CHEBI:57856"/>
        <dbReference type="ChEBI" id="CHEBI:59789"/>
        <dbReference type="ChEBI" id="CHEBI:61891"/>
        <dbReference type="EC" id="2.1.1.297"/>
    </reaction>
</comment>
<dbReference type="InterPro" id="IPR019874">
    <property type="entry name" value="RF_methyltr_PrmC"/>
</dbReference>
<feature type="domain" description="Release factor glutamine methyltransferase N-terminal" evidence="6">
    <location>
        <begin position="11"/>
        <end position="80"/>
    </location>
</feature>
<dbReference type="SUPFAM" id="SSF53335">
    <property type="entry name" value="S-adenosyl-L-methionine-dependent methyltransferases"/>
    <property type="match status" value="1"/>
</dbReference>
<dbReference type="InterPro" id="IPR050320">
    <property type="entry name" value="N5-glutamine_MTase"/>
</dbReference>
<evidence type="ECO:0000256" key="4">
    <source>
        <dbReference type="HAMAP-Rule" id="MF_02126"/>
    </source>
</evidence>
<feature type="binding site" evidence="4">
    <location>
        <begin position="193"/>
        <end position="196"/>
    </location>
    <ligand>
        <name>substrate</name>
    </ligand>
</feature>
<dbReference type="EMBL" id="JRNT01000005">
    <property type="protein sequence ID" value="KGF48139.1"/>
    <property type="molecule type" value="Genomic_DNA"/>
</dbReference>
<evidence type="ECO:0000313" key="8">
    <source>
        <dbReference type="Proteomes" id="UP000029628"/>
    </source>
</evidence>
<comment type="function">
    <text evidence="4">Methylates the class 1 translation termination release factors RF1/PrfA and RF2/PrfB on the glutamine residue of the universally conserved GGQ motif.</text>
</comment>